<proteinExistence type="predicted"/>
<comment type="caution">
    <text evidence="2">The sequence shown here is derived from an EMBL/GenBank/DDBJ whole genome shotgun (WGS) entry which is preliminary data.</text>
</comment>
<dbReference type="Proteomes" id="UP000614047">
    <property type="component" value="Unassembled WGS sequence"/>
</dbReference>
<keyword evidence="3" id="KW-1185">Reference proteome</keyword>
<dbReference type="InterPro" id="IPR002645">
    <property type="entry name" value="STAS_dom"/>
</dbReference>
<sequence length="125" mass="13680">MTGFLPSSPLRLVTTGPDPHTLRVAVHGDLDYSTAGELLTAVAHRLEDQQELRDLHIDCSGMRLCDSSGLSVLLMVRRRADAAAVRLHLDGRGDRLNRMLDITGTLRHLTGEPAEESQHSDQGMS</sequence>
<protein>
    <submittedName>
        <fullName evidence="2">Anti-anti-sigma factor</fullName>
    </submittedName>
</protein>
<dbReference type="CDD" id="cd07043">
    <property type="entry name" value="STAS_anti-anti-sigma_factors"/>
    <property type="match status" value="1"/>
</dbReference>
<feature type="domain" description="STAS" evidence="1">
    <location>
        <begin position="24"/>
        <end position="104"/>
    </location>
</feature>
<reference evidence="2" key="1">
    <citation type="submission" date="2020-11" db="EMBL/GenBank/DDBJ databases">
        <title>Sequencing the genomes of 1000 actinobacteria strains.</title>
        <authorList>
            <person name="Klenk H.-P."/>
        </authorList>
    </citation>
    <scope>NUCLEOTIDE SEQUENCE</scope>
    <source>
        <strain evidence="2">DSM 43175</strain>
    </source>
</reference>
<evidence type="ECO:0000313" key="3">
    <source>
        <dbReference type="Proteomes" id="UP000614047"/>
    </source>
</evidence>
<evidence type="ECO:0000313" key="2">
    <source>
        <dbReference type="EMBL" id="MBG6092081.1"/>
    </source>
</evidence>
<dbReference type="AlphaFoldDB" id="A0A931DQS0"/>
<gene>
    <name evidence="2" type="ORF">IW256_006194</name>
</gene>
<dbReference type="Pfam" id="PF13466">
    <property type="entry name" value="STAS_2"/>
    <property type="match status" value="1"/>
</dbReference>
<dbReference type="PROSITE" id="PS50801">
    <property type="entry name" value="STAS"/>
    <property type="match status" value="1"/>
</dbReference>
<dbReference type="SUPFAM" id="SSF52091">
    <property type="entry name" value="SpoIIaa-like"/>
    <property type="match status" value="1"/>
</dbReference>
<accession>A0A931DQS0</accession>
<evidence type="ECO:0000259" key="1">
    <source>
        <dbReference type="PROSITE" id="PS50801"/>
    </source>
</evidence>
<dbReference type="Gene3D" id="3.30.750.24">
    <property type="entry name" value="STAS domain"/>
    <property type="match status" value="1"/>
</dbReference>
<dbReference type="RefSeq" id="WP_197014317.1">
    <property type="nucleotide sequence ID" value="NZ_BAABES010000002.1"/>
</dbReference>
<name>A0A931DQS0_9ACTN</name>
<dbReference type="EMBL" id="JADOUA010000001">
    <property type="protein sequence ID" value="MBG6092081.1"/>
    <property type="molecule type" value="Genomic_DNA"/>
</dbReference>
<organism evidence="2 3">
    <name type="scientific">Actinomadura viridis</name>
    <dbReference type="NCBI Taxonomy" id="58110"/>
    <lineage>
        <taxon>Bacteria</taxon>
        <taxon>Bacillati</taxon>
        <taxon>Actinomycetota</taxon>
        <taxon>Actinomycetes</taxon>
        <taxon>Streptosporangiales</taxon>
        <taxon>Thermomonosporaceae</taxon>
        <taxon>Actinomadura</taxon>
    </lineage>
</organism>
<dbReference type="InterPro" id="IPR036513">
    <property type="entry name" value="STAS_dom_sf"/>
</dbReference>
<dbReference type="InterPro" id="IPR058548">
    <property type="entry name" value="MlaB-like_STAS"/>
</dbReference>